<evidence type="ECO:0000313" key="2">
    <source>
        <dbReference type="Proteomes" id="UP000186594"/>
    </source>
</evidence>
<reference evidence="1 2" key="1">
    <citation type="submission" date="2016-04" db="EMBL/GenBank/DDBJ databases">
        <title>Evolutionary innovation and constraint leading to complex multicellularity in the Ascomycota.</title>
        <authorList>
            <person name="Cisse O."/>
            <person name="Nguyen A."/>
            <person name="Hewitt D.A."/>
            <person name="Jedd G."/>
            <person name="Stajich J.E."/>
        </authorList>
    </citation>
    <scope>NUCLEOTIDE SEQUENCE [LARGE SCALE GENOMIC DNA]</scope>
    <source>
        <strain evidence="1 2">DAH-3</strain>
    </source>
</reference>
<comment type="caution">
    <text evidence="1">The sequence shown here is derived from an EMBL/GenBank/DDBJ whole genome shotgun (WGS) entry which is preliminary data.</text>
</comment>
<evidence type="ECO:0000313" key="1">
    <source>
        <dbReference type="EMBL" id="OLL23791.1"/>
    </source>
</evidence>
<feature type="non-terminal residue" evidence="1">
    <location>
        <position position="1"/>
    </location>
</feature>
<accession>A0A1U7LMP4</accession>
<dbReference type="Proteomes" id="UP000186594">
    <property type="component" value="Unassembled WGS sequence"/>
</dbReference>
<dbReference type="EMBL" id="LXFE01001245">
    <property type="protein sequence ID" value="OLL23791.1"/>
    <property type="molecule type" value="Genomic_DNA"/>
</dbReference>
<name>A0A1U7LMP4_NEOID</name>
<protein>
    <submittedName>
        <fullName evidence="1">Uncharacterized protein</fullName>
    </submittedName>
</protein>
<dbReference type="AlphaFoldDB" id="A0A1U7LMP4"/>
<organism evidence="1 2">
    <name type="scientific">Neolecta irregularis (strain DAH-3)</name>
    <dbReference type="NCBI Taxonomy" id="1198029"/>
    <lineage>
        <taxon>Eukaryota</taxon>
        <taxon>Fungi</taxon>
        <taxon>Dikarya</taxon>
        <taxon>Ascomycota</taxon>
        <taxon>Taphrinomycotina</taxon>
        <taxon>Neolectales</taxon>
        <taxon>Neolectaceae</taxon>
        <taxon>Neolecta</taxon>
    </lineage>
</organism>
<gene>
    <name evidence="1" type="ORF">NEOLI_005401</name>
</gene>
<proteinExistence type="predicted"/>
<keyword evidence="2" id="KW-1185">Reference proteome</keyword>
<sequence>PLPDRSSPPAPGFFPPPPLHFTETAIEAVRTTAPHVDGKLRELAEAYDAELKLKKRDIDTAAGLLADISKELELTTARVAVLQSRNGLSFDLDHALHTVEALLESQKLLFVERLQRCQASDLAAAVRAHEALPRDSLGHSLDELKDLLARITKERNSLVQLIADKAAPQTLDSPCWKYRRLISLSSGAPFDQVDDLVGPMGQSVEAGMIDD</sequence>